<evidence type="ECO:0000256" key="4">
    <source>
        <dbReference type="HAMAP-Rule" id="MF_00923"/>
    </source>
</evidence>
<dbReference type="RefSeq" id="WP_015551665.1">
    <property type="nucleotide sequence ID" value="NC_021033.1"/>
</dbReference>
<accession>I7IBY0</accession>
<dbReference type="GO" id="GO:0051205">
    <property type="term" value="P:protein insertion into membrane"/>
    <property type="evidence" value="ECO:0007669"/>
    <property type="project" value="UniProtKB-UniRule"/>
</dbReference>
<dbReference type="EMBL" id="HE681424">
    <property type="protein sequence ID" value="CCG19587.1"/>
    <property type="molecule type" value="Genomic_DNA"/>
</dbReference>
<dbReference type="InterPro" id="IPR011047">
    <property type="entry name" value="Quinoprotein_ADH-like_sf"/>
</dbReference>
<dbReference type="GO" id="GO:0043165">
    <property type="term" value="P:Gram-negative-bacterium-type cell outer membrane assembly"/>
    <property type="evidence" value="ECO:0007669"/>
    <property type="project" value="UniProtKB-UniRule"/>
</dbReference>
<evidence type="ECO:0000256" key="5">
    <source>
        <dbReference type="SAM" id="SignalP"/>
    </source>
</evidence>
<protein>
    <recommendedName>
        <fullName evidence="4">Outer membrane protein assembly factor BamB</fullName>
    </recommendedName>
</protein>
<dbReference type="Gene3D" id="2.130.10.10">
    <property type="entry name" value="YVTN repeat-like/Quinoprotein amine dehydrogenase"/>
    <property type="match status" value="1"/>
</dbReference>
<feature type="chain" id="PRO_5009014926" description="Outer membrane protein assembly factor BamB" evidence="5">
    <location>
        <begin position="27"/>
        <end position="384"/>
    </location>
</feature>
<comment type="subcellular location">
    <subcellularLocation>
        <location evidence="4">Cell outer membrane</location>
        <topology evidence="4">Lipid-anchor</topology>
    </subcellularLocation>
</comment>
<dbReference type="InterPro" id="IPR002372">
    <property type="entry name" value="PQQ_rpt_dom"/>
</dbReference>
<keyword evidence="1 4" id="KW-0732">Signal</keyword>
<dbReference type="Pfam" id="PF13360">
    <property type="entry name" value="PQQ_2"/>
    <property type="match status" value="1"/>
</dbReference>
<evidence type="ECO:0000256" key="2">
    <source>
        <dbReference type="ARBA" id="ARBA00023136"/>
    </source>
</evidence>
<dbReference type="PROSITE" id="PS51257">
    <property type="entry name" value="PROKAR_LIPOPROTEIN"/>
    <property type="match status" value="1"/>
</dbReference>
<dbReference type="HAMAP" id="MF_00923">
    <property type="entry name" value="OM_assembly_BamB"/>
    <property type="match status" value="1"/>
</dbReference>
<dbReference type="AlphaFoldDB" id="I7IBY0"/>
<keyword evidence="4" id="KW-0449">Lipoprotein</keyword>
<reference evidence="7" key="1">
    <citation type="journal article" date="2012" name="Vet. Microbiol.">
        <title>Comparative genomic analyses of the Taylorellae.</title>
        <authorList>
            <person name="Hauser H."/>
            <person name="Richter D.C."/>
            <person name="van Tonder A."/>
            <person name="Clark L."/>
            <person name="Preston A."/>
        </authorList>
    </citation>
    <scope>NUCLEOTIDE SEQUENCE</scope>
    <source>
        <strain evidence="7">14/45</strain>
    </source>
</reference>
<dbReference type="HOGENOM" id="CLU_027480_0_1_4"/>
<keyword evidence="2 4" id="KW-0472">Membrane</keyword>
<gene>
    <name evidence="4" type="primary">bamB</name>
    <name evidence="7" type="ORF">KUM_0795</name>
</gene>
<evidence type="ECO:0000256" key="1">
    <source>
        <dbReference type="ARBA" id="ARBA00022729"/>
    </source>
</evidence>
<dbReference type="PANTHER" id="PTHR34512:SF30">
    <property type="entry name" value="OUTER MEMBRANE PROTEIN ASSEMBLY FACTOR BAMB"/>
    <property type="match status" value="1"/>
</dbReference>
<dbReference type="PANTHER" id="PTHR34512">
    <property type="entry name" value="CELL SURFACE PROTEIN"/>
    <property type="match status" value="1"/>
</dbReference>
<evidence type="ECO:0000256" key="3">
    <source>
        <dbReference type="ARBA" id="ARBA00023237"/>
    </source>
</evidence>
<keyword evidence="4" id="KW-0564">Palmitate</keyword>
<comment type="subunit">
    <text evidence="4">Part of the Bam complex.</text>
</comment>
<dbReference type="SUPFAM" id="SSF50998">
    <property type="entry name" value="Quinoprotein alcohol dehydrogenase-like"/>
    <property type="match status" value="1"/>
</dbReference>
<evidence type="ECO:0000259" key="6">
    <source>
        <dbReference type="Pfam" id="PF13360"/>
    </source>
</evidence>
<dbReference type="InterPro" id="IPR017687">
    <property type="entry name" value="BamB"/>
</dbReference>
<dbReference type="KEGG" id="tat:KUM_0795"/>
<comment type="similarity">
    <text evidence="4">Belongs to the BamB family.</text>
</comment>
<dbReference type="InterPro" id="IPR018391">
    <property type="entry name" value="PQQ_b-propeller_rpt"/>
</dbReference>
<dbReference type="GO" id="GO:0009279">
    <property type="term" value="C:cell outer membrane"/>
    <property type="evidence" value="ECO:0007669"/>
    <property type="project" value="UniProtKB-SubCell"/>
</dbReference>
<dbReference type="SMART" id="SM00564">
    <property type="entry name" value="PQQ"/>
    <property type="match status" value="6"/>
</dbReference>
<feature type="signal peptide" evidence="5">
    <location>
        <begin position="1"/>
        <end position="26"/>
    </location>
</feature>
<feature type="domain" description="Pyrrolo-quinoline quinone repeat" evidence="6">
    <location>
        <begin position="76"/>
        <end position="308"/>
    </location>
</feature>
<evidence type="ECO:0000313" key="7">
    <source>
        <dbReference type="EMBL" id="CCG19587.1"/>
    </source>
</evidence>
<organism evidence="7">
    <name type="scientific">Taylorella asinigenitalis 14/45</name>
    <dbReference type="NCBI Taxonomy" id="1091495"/>
    <lineage>
        <taxon>Bacteria</taxon>
        <taxon>Pseudomonadati</taxon>
        <taxon>Pseudomonadota</taxon>
        <taxon>Betaproteobacteria</taxon>
        <taxon>Burkholderiales</taxon>
        <taxon>Alcaligenaceae</taxon>
        <taxon>Taylorella</taxon>
    </lineage>
</organism>
<name>I7IBY0_9BURK</name>
<comment type="function">
    <text evidence="4">Part of the outer membrane protein assembly complex, which is involved in assembly and insertion of beta-barrel proteins into the outer membrane.</text>
</comment>
<keyword evidence="3 4" id="KW-0998">Cell outer membrane</keyword>
<dbReference type="NCBIfam" id="TIGR03300">
    <property type="entry name" value="assembly_YfgL"/>
    <property type="match status" value="1"/>
</dbReference>
<sequence length="384" mass="40948">MKLTLKRKFIAVLALTSLLGACSLFKNERRFEPAKLADIKQSIVVNTVWQTSIGSGGSAGFAPVYADNSIFAATPDGTVVRVNAENGNIAWSIKLDTKLTSGVGVGDGLVIVTDRKAKAYALNAQTGEKVWDTELSTISTMPPIAGFGKVIVRADDFRVQAFDSKDGKLHWSFVRTNPILSLKTNSRMALINNAVIVAVPTGKLVSLNLNDGTVNWEIHSASAKGPSDIDSVTDVVGQPLVFNDGVCTSSYQGNITCYSIKNSRLTPVWFEPFSSAVGLGYDNNIIYGASIDGTVAAFSLANGQIAWSDQTLKNRGLTNPVVYQNYLYVGDLDGLIHVYDTKSGSLVGRFSAGSSKDIVSPLLPTDKGVVVQNGSGTLMLIRAN</sequence>
<proteinExistence type="inferred from homology"/>
<dbReference type="InterPro" id="IPR015943">
    <property type="entry name" value="WD40/YVTN_repeat-like_dom_sf"/>
</dbReference>